<dbReference type="GO" id="GO:0009103">
    <property type="term" value="P:lipopolysaccharide biosynthetic process"/>
    <property type="evidence" value="ECO:0007669"/>
    <property type="project" value="TreeGrafter"/>
</dbReference>
<accession>A0A0H4P6Q7</accession>
<evidence type="ECO:0000256" key="1">
    <source>
        <dbReference type="ARBA" id="ARBA00022679"/>
    </source>
</evidence>
<dbReference type="EMBL" id="CP012040">
    <property type="protein sequence ID" value="AKP49844.1"/>
    <property type="molecule type" value="Genomic_DNA"/>
</dbReference>
<reference evidence="3 4" key="1">
    <citation type="submission" date="2015-07" db="EMBL/GenBank/DDBJ databases">
        <authorList>
            <person name="Kim K.M."/>
        </authorList>
    </citation>
    <scope>NUCLEOTIDE SEQUENCE [LARGE SCALE GENOMIC DNA]</scope>
    <source>
        <strain evidence="3 4">KCTC 12363</strain>
    </source>
</reference>
<dbReference type="Gene3D" id="3.40.50.2000">
    <property type="entry name" value="Glycogen Phosphorylase B"/>
    <property type="match status" value="2"/>
</dbReference>
<sequence>MILYISPIPTAFIQRDIEMLSPTFRIVHLNFTTNPYLLPFFFVYQLMQLMLLLPFTSKYLCFFAGYHTIIPVFLGKLFAKEVIIECGGTDAMHLPKIDYGNYRKKWLKKATVYSFKNCSLILPVSHSLVKSTYTYDTDSPKHQGLLHLIPDLKTKIQVVYNGFDDQFWTDDHRAKSPFSFVTVATGISKENRAMVKGIDLVLEMAKAFPDHSFTIIGDKDFKTLLPNVIIMPPLDQKEIRQVYQRSQFYLQLSYSEGFPNALAEAMLCGCIPIGSNVGEIAKIIGDTGFILPYKNVELLFDLVSKLENEDLKTLRVNASLRIKENFNYAQRKEKLIAVLTPD</sequence>
<proteinExistence type="predicted"/>
<evidence type="ECO:0000313" key="4">
    <source>
        <dbReference type="Proteomes" id="UP000036520"/>
    </source>
</evidence>
<dbReference type="STRING" id="320787.CA2015_0368"/>
<gene>
    <name evidence="3" type="ORF">CA2015_0368</name>
</gene>
<evidence type="ECO:0000313" key="3">
    <source>
        <dbReference type="EMBL" id="AKP49844.1"/>
    </source>
</evidence>
<dbReference type="RefSeq" id="WP_048640338.1">
    <property type="nucleotide sequence ID" value="NZ_CAXBGM010000006.1"/>
</dbReference>
<dbReference type="PANTHER" id="PTHR46401">
    <property type="entry name" value="GLYCOSYLTRANSFERASE WBBK-RELATED"/>
    <property type="match status" value="1"/>
</dbReference>
<dbReference type="SUPFAM" id="SSF53756">
    <property type="entry name" value="UDP-Glycosyltransferase/glycogen phosphorylase"/>
    <property type="match status" value="1"/>
</dbReference>
<dbReference type="InterPro" id="IPR001296">
    <property type="entry name" value="Glyco_trans_1"/>
</dbReference>
<dbReference type="PANTHER" id="PTHR46401:SF2">
    <property type="entry name" value="GLYCOSYLTRANSFERASE WBBK-RELATED"/>
    <property type="match status" value="1"/>
</dbReference>
<feature type="domain" description="Glycosyl transferase family 1" evidence="2">
    <location>
        <begin position="195"/>
        <end position="313"/>
    </location>
</feature>
<dbReference type="CDD" id="cd03801">
    <property type="entry name" value="GT4_PimA-like"/>
    <property type="match status" value="1"/>
</dbReference>
<keyword evidence="4" id="KW-1185">Reference proteome</keyword>
<dbReference type="Pfam" id="PF00534">
    <property type="entry name" value="Glycos_transf_1"/>
    <property type="match status" value="1"/>
</dbReference>
<name>A0A0H4P6Q7_9BACT</name>
<protein>
    <submittedName>
        <fullName evidence="3">Glycosyl transferase, group 1</fullName>
    </submittedName>
</protein>
<dbReference type="AlphaFoldDB" id="A0A0H4P6Q7"/>
<dbReference type="KEGG" id="camu:CA2015_0368"/>
<dbReference type="GO" id="GO:0016757">
    <property type="term" value="F:glycosyltransferase activity"/>
    <property type="evidence" value="ECO:0007669"/>
    <property type="project" value="InterPro"/>
</dbReference>
<dbReference type="Proteomes" id="UP000036520">
    <property type="component" value="Chromosome"/>
</dbReference>
<evidence type="ECO:0000259" key="2">
    <source>
        <dbReference type="Pfam" id="PF00534"/>
    </source>
</evidence>
<organism evidence="3 4">
    <name type="scientific">Cyclobacterium amurskyense</name>
    <dbReference type="NCBI Taxonomy" id="320787"/>
    <lineage>
        <taxon>Bacteria</taxon>
        <taxon>Pseudomonadati</taxon>
        <taxon>Bacteroidota</taxon>
        <taxon>Cytophagia</taxon>
        <taxon>Cytophagales</taxon>
        <taxon>Cyclobacteriaceae</taxon>
        <taxon>Cyclobacterium</taxon>
    </lineage>
</organism>
<keyword evidence="1 3" id="KW-0808">Transferase</keyword>
<dbReference type="OrthoDB" id="9811239at2"/>